<accession>E0XSF4</accession>
<protein>
    <submittedName>
        <fullName evidence="1">Uncharacterized protein</fullName>
    </submittedName>
</protein>
<dbReference type="EMBL" id="GU474861">
    <property type="protein sequence ID" value="ADI17345.1"/>
    <property type="molecule type" value="Genomic_DNA"/>
</dbReference>
<sequence length="72" mass="8402">MTFGSLPKSLRIRFFSVNEYAICVPRLLTYHPWVILLYETLHTETTKGWQPLSCQPASFRHNVERHNALALT</sequence>
<reference evidence="1" key="1">
    <citation type="journal article" date="2011" name="Environ. Microbiol.">
        <title>Time-series analyses of Monterey Bay coastal microbial picoplankton using a 'genome proxy' microarray.</title>
        <authorList>
            <person name="Rich V.I."/>
            <person name="Pham V.D."/>
            <person name="Eppley J."/>
            <person name="Shi Y."/>
            <person name="DeLong E.F."/>
        </authorList>
    </citation>
    <scope>NUCLEOTIDE SEQUENCE</scope>
</reference>
<proteinExistence type="predicted"/>
<organism evidence="1">
    <name type="scientific">uncultured Oceanospirillales bacterium HF0070_21F08</name>
    <dbReference type="NCBI Taxonomy" id="710743"/>
    <lineage>
        <taxon>Bacteria</taxon>
        <taxon>Pseudomonadati</taxon>
        <taxon>Pseudomonadota</taxon>
        <taxon>Gammaproteobacteria</taxon>
        <taxon>Oceanospirillales</taxon>
        <taxon>environmental samples</taxon>
    </lineage>
</organism>
<dbReference type="AlphaFoldDB" id="E0XSF4"/>
<name>E0XSF4_9GAMM</name>
<evidence type="ECO:0000313" key="1">
    <source>
        <dbReference type="EMBL" id="ADI17345.1"/>
    </source>
</evidence>